<evidence type="ECO:0000313" key="4">
    <source>
        <dbReference type="Proteomes" id="UP000298493"/>
    </source>
</evidence>
<keyword evidence="4" id="KW-1185">Reference proteome</keyword>
<proteinExistence type="predicted"/>
<gene>
    <name evidence="3" type="ORF">E6O75_ATG10357</name>
</gene>
<feature type="chain" id="PRO_5021472275" evidence="2">
    <location>
        <begin position="19"/>
        <end position="76"/>
    </location>
</feature>
<dbReference type="EMBL" id="SNSC02000015">
    <property type="protein sequence ID" value="TID17712.1"/>
    <property type="molecule type" value="Genomic_DNA"/>
</dbReference>
<protein>
    <submittedName>
        <fullName evidence="3">Uncharacterized protein</fullName>
    </submittedName>
</protein>
<organism evidence="3 4">
    <name type="scientific">Venturia nashicola</name>
    <dbReference type="NCBI Taxonomy" id="86259"/>
    <lineage>
        <taxon>Eukaryota</taxon>
        <taxon>Fungi</taxon>
        <taxon>Dikarya</taxon>
        <taxon>Ascomycota</taxon>
        <taxon>Pezizomycotina</taxon>
        <taxon>Dothideomycetes</taxon>
        <taxon>Pleosporomycetidae</taxon>
        <taxon>Venturiales</taxon>
        <taxon>Venturiaceae</taxon>
        <taxon>Venturia</taxon>
    </lineage>
</organism>
<feature type="signal peptide" evidence="2">
    <location>
        <begin position="1"/>
        <end position="18"/>
    </location>
</feature>
<evidence type="ECO:0000256" key="1">
    <source>
        <dbReference type="SAM" id="MobiDB-lite"/>
    </source>
</evidence>
<comment type="caution">
    <text evidence="3">The sequence shown here is derived from an EMBL/GenBank/DDBJ whole genome shotgun (WGS) entry which is preliminary data.</text>
</comment>
<accession>A0A4Z1NW36</accession>
<dbReference type="AlphaFoldDB" id="A0A4Z1NW36"/>
<keyword evidence="2" id="KW-0732">Signal</keyword>
<evidence type="ECO:0000256" key="2">
    <source>
        <dbReference type="SAM" id="SignalP"/>
    </source>
</evidence>
<name>A0A4Z1NW36_9PEZI</name>
<feature type="compositionally biased region" description="Basic and acidic residues" evidence="1">
    <location>
        <begin position="64"/>
        <end position="76"/>
    </location>
</feature>
<reference evidence="3 4" key="1">
    <citation type="submission" date="2019-04" db="EMBL/GenBank/DDBJ databases">
        <title>High contiguity whole genome sequence and gene annotation resource for two Venturia nashicola isolates.</title>
        <authorList>
            <person name="Prokchorchik M."/>
            <person name="Won K."/>
            <person name="Lee Y."/>
            <person name="Choi E.D."/>
            <person name="Segonzac C."/>
            <person name="Sohn K.H."/>
        </authorList>
    </citation>
    <scope>NUCLEOTIDE SEQUENCE [LARGE SCALE GENOMIC DNA]</scope>
    <source>
        <strain evidence="3 4">PRI2</strain>
    </source>
</reference>
<sequence length="76" mass="7995">MHFSTLLTTTLLVLGVSAQTFLGGCGKPQNDCNKDCAVPCVKSNNKWCCDIQKTGPFSAGLNSKGKDSKGKDSKGN</sequence>
<evidence type="ECO:0000313" key="3">
    <source>
        <dbReference type="EMBL" id="TID17712.1"/>
    </source>
</evidence>
<feature type="region of interest" description="Disordered" evidence="1">
    <location>
        <begin position="53"/>
        <end position="76"/>
    </location>
</feature>
<dbReference type="Proteomes" id="UP000298493">
    <property type="component" value="Unassembled WGS sequence"/>
</dbReference>